<evidence type="ECO:0000256" key="3">
    <source>
        <dbReference type="ARBA" id="ARBA00022723"/>
    </source>
</evidence>
<keyword evidence="5 8" id="KW-0067">ATP-binding</keyword>
<dbReference type="SUPFAM" id="SSF50249">
    <property type="entry name" value="Nucleic acid-binding proteins"/>
    <property type="match status" value="1"/>
</dbReference>
<feature type="binding site" evidence="8">
    <location>
        <position position="467"/>
    </location>
    <ligand>
        <name>Mg(2+)</name>
        <dbReference type="ChEBI" id="CHEBI:18420"/>
        <label>2</label>
    </ligand>
</feature>
<dbReference type="PROSITE" id="PS50862">
    <property type="entry name" value="AA_TRNA_LIGASE_II"/>
    <property type="match status" value="1"/>
</dbReference>
<dbReference type="GO" id="GO:0006430">
    <property type="term" value="P:lysyl-tRNA aminoacylation"/>
    <property type="evidence" value="ECO:0007669"/>
    <property type="project" value="UniProtKB-UniRule"/>
</dbReference>
<dbReference type="EMBL" id="CP003538">
    <property type="protein sequence ID" value="AGH97427.1"/>
    <property type="molecule type" value="Genomic_DNA"/>
</dbReference>
<evidence type="ECO:0000256" key="5">
    <source>
        <dbReference type="ARBA" id="ARBA00022840"/>
    </source>
</evidence>
<dbReference type="CDD" id="cd04322">
    <property type="entry name" value="LysRS_N"/>
    <property type="match status" value="1"/>
</dbReference>
<dbReference type="Proteomes" id="UP000011932">
    <property type="component" value="Chromosome"/>
</dbReference>
<dbReference type="OrthoDB" id="9801152at2"/>
<sequence length="550" mass="62355">MGCNGAFTRQKWHHLRGYPGVEKGDRACIFVSHKRQNQDLKQLYHGDLKMGQNPAQNSETTVTTAGNPRLAKQVKLDALKAAGIDPYPHVFPRTHQNGTLQDMYKDLPNGTETDDHVAVAGRIMAIRNNGMFLDLMDPSGKMQVFCHKDSMSEEALSVLDYFDIGDIIGAEGTVRRTPRGELSVRAKKVTMLTKSLMPLPEKYHGLTDVEQRYRQRYLDLIMNDESRQKLLMRSKIISTIRKFMEEHGAIEVETPMMHPILGGASAKPFVTHHNALDADFFLRIAPELYLKRLIVGGLADAVFEINRNFRNEGISYKHNPEFTMIESYHAYKDYYDVMDLIEKLVQAVAMAVHGTLEIQFQGNTINLGSPWARKGMVELVQEETGIDFMPMDAAQAHAEAKKLCIHVDPKANWGQVVEAIFGEKVEHKLIQPIHVIDHPLDISPLSKVHRNNPRLVERFESYINGWEMANAFTELNDPKIQHDRFMDQVAQREGGNEEAMMVDHDFVTALEYGLPPTGGWGMGIDRLTMIMTDSHNIREVIAFPTLKPEK</sequence>
<accession>M4VDG3</accession>
<dbReference type="GO" id="GO:0000049">
    <property type="term" value="F:tRNA binding"/>
    <property type="evidence" value="ECO:0007669"/>
    <property type="project" value="TreeGrafter"/>
</dbReference>
<dbReference type="Gene3D" id="3.30.930.10">
    <property type="entry name" value="Bira Bifunctional Protein, Domain 2"/>
    <property type="match status" value="1"/>
</dbReference>
<dbReference type="InterPro" id="IPR018149">
    <property type="entry name" value="Lys-tRNA-synth_II_C"/>
</dbReference>
<keyword evidence="8" id="KW-0648">Protein biosynthesis</keyword>
<keyword evidence="6 8" id="KW-0030">Aminoacyl-tRNA synthetase</keyword>
<feature type="domain" description="Aminoacyl-transfer RNA synthetases class-II family profile" evidence="10">
    <location>
        <begin position="232"/>
        <end position="548"/>
    </location>
</feature>
<gene>
    <name evidence="8" type="primary">lysS</name>
    <name evidence="11" type="ORF">A11S_603</name>
</gene>
<evidence type="ECO:0000256" key="8">
    <source>
        <dbReference type="HAMAP-Rule" id="MF_00252"/>
    </source>
</evidence>
<dbReference type="InterPro" id="IPR004365">
    <property type="entry name" value="NA-bd_OB_tRNA"/>
</dbReference>
<proteinExistence type="inferred from homology"/>
<dbReference type="GO" id="GO:0004824">
    <property type="term" value="F:lysine-tRNA ligase activity"/>
    <property type="evidence" value="ECO:0007669"/>
    <property type="project" value="UniProtKB-UniRule"/>
</dbReference>
<keyword evidence="4 8" id="KW-0547">Nucleotide-binding</keyword>
<dbReference type="PRINTS" id="PR00982">
    <property type="entry name" value="TRNASYNTHLYS"/>
</dbReference>
<comment type="subunit">
    <text evidence="8">Homodimer.</text>
</comment>
<organism evidence="11 12">
    <name type="scientific">Micavibrio aeruginosavorus EPB</name>
    <dbReference type="NCBI Taxonomy" id="349215"/>
    <lineage>
        <taxon>Bacteria</taxon>
        <taxon>Pseudomonadati</taxon>
        <taxon>Bdellovibrionota</taxon>
        <taxon>Bdellovibrionia</taxon>
        <taxon>Bdellovibrionales</taxon>
        <taxon>Pseudobdellovibrionaceae</taxon>
        <taxon>Micavibrio</taxon>
    </lineage>
</organism>
<evidence type="ECO:0000256" key="6">
    <source>
        <dbReference type="ARBA" id="ARBA00023146"/>
    </source>
</evidence>
<evidence type="ECO:0000256" key="7">
    <source>
        <dbReference type="ARBA" id="ARBA00048573"/>
    </source>
</evidence>
<dbReference type="CDD" id="cd00775">
    <property type="entry name" value="LysRS_core"/>
    <property type="match status" value="1"/>
</dbReference>
<dbReference type="NCBIfam" id="NF001756">
    <property type="entry name" value="PRK00484.1"/>
    <property type="match status" value="1"/>
</dbReference>
<keyword evidence="2 8" id="KW-0436">Ligase</keyword>
<feature type="binding site" evidence="8">
    <location>
        <position position="460"/>
    </location>
    <ligand>
        <name>Mg(2+)</name>
        <dbReference type="ChEBI" id="CHEBI:18420"/>
        <label>1</label>
    </ligand>
</feature>
<dbReference type="HAMAP" id="MF_00252">
    <property type="entry name" value="Lys_tRNA_synth_class2"/>
    <property type="match status" value="1"/>
</dbReference>
<dbReference type="GO" id="GO:0005829">
    <property type="term" value="C:cytosol"/>
    <property type="evidence" value="ECO:0007669"/>
    <property type="project" value="TreeGrafter"/>
</dbReference>
<dbReference type="GO" id="GO:0005524">
    <property type="term" value="F:ATP binding"/>
    <property type="evidence" value="ECO:0007669"/>
    <property type="project" value="UniProtKB-UniRule"/>
</dbReference>
<comment type="similarity">
    <text evidence="1 8">Belongs to the class-II aminoacyl-tRNA synthetase family.</text>
</comment>
<dbReference type="InterPro" id="IPR012340">
    <property type="entry name" value="NA-bd_OB-fold"/>
</dbReference>
<keyword evidence="8 9" id="KW-0460">Magnesium</keyword>
<comment type="catalytic activity">
    <reaction evidence="7 8 9">
        <text>tRNA(Lys) + L-lysine + ATP = L-lysyl-tRNA(Lys) + AMP + diphosphate</text>
        <dbReference type="Rhea" id="RHEA:20792"/>
        <dbReference type="Rhea" id="RHEA-COMP:9696"/>
        <dbReference type="Rhea" id="RHEA-COMP:9697"/>
        <dbReference type="ChEBI" id="CHEBI:30616"/>
        <dbReference type="ChEBI" id="CHEBI:32551"/>
        <dbReference type="ChEBI" id="CHEBI:33019"/>
        <dbReference type="ChEBI" id="CHEBI:78442"/>
        <dbReference type="ChEBI" id="CHEBI:78529"/>
        <dbReference type="ChEBI" id="CHEBI:456215"/>
        <dbReference type="EC" id="6.1.1.6"/>
    </reaction>
</comment>
<dbReference type="HOGENOM" id="CLU_008255_6_0_5"/>
<dbReference type="AlphaFoldDB" id="M4VDG3"/>
<dbReference type="PANTHER" id="PTHR42918:SF15">
    <property type="entry name" value="LYSINE--TRNA LIGASE, CHLOROPLASTIC_MITOCHONDRIAL"/>
    <property type="match status" value="1"/>
</dbReference>
<dbReference type="SUPFAM" id="SSF55681">
    <property type="entry name" value="Class II aaRS and biotin synthetases"/>
    <property type="match status" value="1"/>
</dbReference>
<evidence type="ECO:0000256" key="9">
    <source>
        <dbReference type="RuleBase" id="RU000336"/>
    </source>
</evidence>
<evidence type="ECO:0000256" key="4">
    <source>
        <dbReference type="ARBA" id="ARBA00022741"/>
    </source>
</evidence>
<name>M4VDG3_9BACT</name>
<dbReference type="InterPro" id="IPR002313">
    <property type="entry name" value="Lys-tRNA-ligase_II"/>
</dbReference>
<protein>
    <recommendedName>
        <fullName evidence="8">Lysine--tRNA ligase</fullName>
        <ecNumber evidence="8">6.1.1.6</ecNumber>
    </recommendedName>
    <alternativeName>
        <fullName evidence="8">Lysyl-tRNA synthetase</fullName>
        <shortName evidence="8">LysRS</shortName>
    </alternativeName>
</protein>
<dbReference type="PATRIC" id="fig|349215.9.peg.590"/>
<evidence type="ECO:0000256" key="1">
    <source>
        <dbReference type="ARBA" id="ARBA00008226"/>
    </source>
</evidence>
<dbReference type="PANTHER" id="PTHR42918">
    <property type="entry name" value="LYSYL-TRNA SYNTHETASE"/>
    <property type="match status" value="1"/>
</dbReference>
<dbReference type="Pfam" id="PF00152">
    <property type="entry name" value="tRNA-synt_2"/>
    <property type="match status" value="1"/>
</dbReference>
<reference evidence="11 12" key="1">
    <citation type="journal article" date="2013" name="ISME J.">
        <title>By their genes ye shall know them: genomic signatures of predatory bacteria.</title>
        <authorList>
            <person name="Pasternak Z."/>
            <person name="Pietrokovski S."/>
            <person name="Rotem O."/>
            <person name="Gophna U."/>
            <person name="Lurie-Weinberger M.N."/>
            <person name="Jurkevitch E."/>
        </authorList>
    </citation>
    <scope>NUCLEOTIDE SEQUENCE [LARGE SCALE GENOMIC DNA]</scope>
    <source>
        <strain evidence="11">EPB</strain>
    </source>
</reference>
<dbReference type="Gene3D" id="2.40.50.140">
    <property type="entry name" value="Nucleic acid-binding proteins"/>
    <property type="match status" value="1"/>
</dbReference>
<dbReference type="InterPro" id="IPR044136">
    <property type="entry name" value="Lys-tRNA-ligase_II_N"/>
</dbReference>
<comment type="cofactor">
    <cofactor evidence="8 9">
        <name>Mg(2+)</name>
        <dbReference type="ChEBI" id="CHEBI:18420"/>
    </cofactor>
    <text evidence="8 9">Binds 3 Mg(2+) ions per subunit.</text>
</comment>
<dbReference type="STRING" id="349215.A11S_603"/>
<dbReference type="EC" id="6.1.1.6" evidence="8"/>
<dbReference type="InterPro" id="IPR006195">
    <property type="entry name" value="aa-tRNA-synth_II"/>
</dbReference>
<dbReference type="KEGG" id="man:A11S_603"/>
<dbReference type="InterPro" id="IPR004364">
    <property type="entry name" value="Aa-tRNA-synt_II"/>
</dbReference>
<keyword evidence="8" id="KW-0963">Cytoplasm</keyword>
<evidence type="ECO:0000313" key="12">
    <source>
        <dbReference type="Proteomes" id="UP000011932"/>
    </source>
</evidence>
<feature type="binding site" evidence="8">
    <location>
        <position position="467"/>
    </location>
    <ligand>
        <name>Mg(2+)</name>
        <dbReference type="ChEBI" id="CHEBI:18420"/>
        <label>1</label>
    </ligand>
</feature>
<dbReference type="InterPro" id="IPR045864">
    <property type="entry name" value="aa-tRNA-synth_II/BPL/LPL"/>
</dbReference>
<evidence type="ECO:0000313" key="11">
    <source>
        <dbReference type="EMBL" id="AGH97427.1"/>
    </source>
</evidence>
<comment type="subcellular location">
    <subcellularLocation>
        <location evidence="8">Cytoplasm</location>
    </subcellularLocation>
</comment>
<keyword evidence="3 8" id="KW-0479">Metal-binding</keyword>
<dbReference type="NCBIfam" id="TIGR00499">
    <property type="entry name" value="lysS_bact"/>
    <property type="match status" value="1"/>
</dbReference>
<dbReference type="Pfam" id="PF01336">
    <property type="entry name" value="tRNA_anti-codon"/>
    <property type="match status" value="1"/>
</dbReference>
<dbReference type="GO" id="GO:0000287">
    <property type="term" value="F:magnesium ion binding"/>
    <property type="evidence" value="ECO:0007669"/>
    <property type="project" value="UniProtKB-UniRule"/>
</dbReference>
<evidence type="ECO:0000259" key="10">
    <source>
        <dbReference type="PROSITE" id="PS50862"/>
    </source>
</evidence>
<evidence type="ECO:0000256" key="2">
    <source>
        <dbReference type="ARBA" id="ARBA00022598"/>
    </source>
</evidence>